<accession>A0A0D2KG22</accession>
<name>A0A0D2KG22_HYPSF</name>
<reference evidence="2" key="1">
    <citation type="submission" date="2014-04" db="EMBL/GenBank/DDBJ databases">
        <title>Evolutionary Origins and Diversification of the Mycorrhizal Mutualists.</title>
        <authorList>
            <consortium name="DOE Joint Genome Institute"/>
            <consortium name="Mycorrhizal Genomics Consortium"/>
            <person name="Kohler A."/>
            <person name="Kuo A."/>
            <person name="Nagy L.G."/>
            <person name="Floudas D."/>
            <person name="Copeland A."/>
            <person name="Barry K.W."/>
            <person name="Cichocki N."/>
            <person name="Veneault-Fourrey C."/>
            <person name="LaButti K."/>
            <person name="Lindquist E.A."/>
            <person name="Lipzen A."/>
            <person name="Lundell T."/>
            <person name="Morin E."/>
            <person name="Murat C."/>
            <person name="Riley R."/>
            <person name="Ohm R."/>
            <person name="Sun H."/>
            <person name="Tunlid A."/>
            <person name="Henrissat B."/>
            <person name="Grigoriev I.V."/>
            <person name="Hibbett D.S."/>
            <person name="Martin F."/>
        </authorList>
    </citation>
    <scope>NUCLEOTIDE SEQUENCE [LARGE SCALE GENOMIC DNA]</scope>
    <source>
        <strain evidence="2">FD-334 SS-4</strain>
    </source>
</reference>
<dbReference type="Proteomes" id="UP000054270">
    <property type="component" value="Unassembled WGS sequence"/>
</dbReference>
<dbReference type="EMBL" id="KN817740">
    <property type="protein sequence ID" value="KJA13447.1"/>
    <property type="molecule type" value="Genomic_DNA"/>
</dbReference>
<sequence length="241" mass="27453">MERLKSMAGYASLPMVDDTLSYVLPPFELVSRRIVQIGHRLWELWSPNSARAEFYPGTAISGFPFEDELHQLRRADGHRGRFDPTINPQVLDHARLWYPFVRVEAPVEKYPEFTNFVDVWDDRLVSFHASFLPRLLARMETLEAAMELRTAFEKVHPDLWAARPRYSLREDVSALGAVSGYCEVLDRYSDVQRKAKLAAAWVKMLHAMLEFPPAKAANMVRVKPAKLCMMGADTAAIGLCA</sequence>
<evidence type="ECO:0000313" key="2">
    <source>
        <dbReference type="Proteomes" id="UP000054270"/>
    </source>
</evidence>
<evidence type="ECO:0000313" key="1">
    <source>
        <dbReference type="EMBL" id="KJA13447.1"/>
    </source>
</evidence>
<gene>
    <name evidence="1" type="ORF">HYPSUDRAFT_209518</name>
</gene>
<organism evidence="1 2">
    <name type="scientific">Hypholoma sublateritium (strain FD-334 SS-4)</name>
    <dbReference type="NCBI Taxonomy" id="945553"/>
    <lineage>
        <taxon>Eukaryota</taxon>
        <taxon>Fungi</taxon>
        <taxon>Dikarya</taxon>
        <taxon>Basidiomycota</taxon>
        <taxon>Agaricomycotina</taxon>
        <taxon>Agaricomycetes</taxon>
        <taxon>Agaricomycetidae</taxon>
        <taxon>Agaricales</taxon>
        <taxon>Agaricineae</taxon>
        <taxon>Strophariaceae</taxon>
        <taxon>Hypholoma</taxon>
    </lineage>
</organism>
<proteinExistence type="predicted"/>
<dbReference type="OrthoDB" id="3055839at2759"/>
<dbReference type="AlphaFoldDB" id="A0A0D2KG22"/>
<protein>
    <submittedName>
        <fullName evidence="1">Uncharacterized protein</fullName>
    </submittedName>
</protein>
<keyword evidence="2" id="KW-1185">Reference proteome</keyword>